<evidence type="ECO:0000256" key="6">
    <source>
        <dbReference type="ARBA" id="ARBA00022722"/>
    </source>
</evidence>
<keyword evidence="7 11" id="KW-0479">Metal-binding</keyword>
<dbReference type="CDD" id="cd07182">
    <property type="entry name" value="RNase_HII_bacteria_HII_like"/>
    <property type="match status" value="1"/>
</dbReference>
<evidence type="ECO:0000313" key="15">
    <source>
        <dbReference type="Proteomes" id="UP000266258"/>
    </source>
</evidence>
<comment type="similarity">
    <text evidence="4">Belongs to the RNase HII family. RnhC subfamily.</text>
</comment>
<reference evidence="14 15" key="1">
    <citation type="submission" date="2017-08" db="EMBL/GenBank/DDBJ databases">
        <title>Reclassification of Bisgaard taxon 37 and 44.</title>
        <authorList>
            <person name="Christensen H."/>
        </authorList>
    </citation>
    <scope>NUCLEOTIDE SEQUENCE [LARGE SCALE GENOMIC DNA]</scope>
    <source>
        <strain evidence="14 15">B96_4</strain>
    </source>
</reference>
<evidence type="ECO:0000256" key="5">
    <source>
        <dbReference type="ARBA" id="ARBA00022490"/>
    </source>
</evidence>
<sequence>MTISTLEHEDLTKFTQEQQGYILIGADEAGRGCMFGPVVTAAALIGFVDYATLNQLQALPLAQRWQQMQQQQRQVEQGEHINPYYQSLGLQLDIARTKDLLTYAAKSVDSKKISEKKRHSLYQEFISQGQEGKILFAIEEGSVAEIAQKNILHASLAAMSRAVLQVVAQLEERCQQYGIDFAKIRSQIVVLIDGNQKLPDLGDLTQQAVVKGDALVREISVASILAKNYRDLLMQEMSQLPQYANYKVDKHKGYVTAEHVELLFKYGPSDQHRQDYRQVRLASQKAKA</sequence>
<dbReference type="AlphaFoldDB" id="A0A3A1Y5V8"/>
<dbReference type="PANTHER" id="PTHR10954">
    <property type="entry name" value="RIBONUCLEASE H2 SUBUNIT A"/>
    <property type="match status" value="1"/>
</dbReference>
<keyword evidence="8 11" id="KW-0255">Endonuclease</keyword>
<dbReference type="RefSeq" id="WP_119496982.1">
    <property type="nucleotide sequence ID" value="NZ_NRJH01000031.1"/>
</dbReference>
<dbReference type="SUPFAM" id="SSF53098">
    <property type="entry name" value="Ribonuclease H-like"/>
    <property type="match status" value="1"/>
</dbReference>
<keyword evidence="10" id="KW-0464">Manganese</keyword>
<dbReference type="GO" id="GO:0004523">
    <property type="term" value="F:RNA-DNA hybrid ribonuclease activity"/>
    <property type="evidence" value="ECO:0007669"/>
    <property type="project" value="UniProtKB-UniRule"/>
</dbReference>
<evidence type="ECO:0000256" key="7">
    <source>
        <dbReference type="ARBA" id="ARBA00022723"/>
    </source>
</evidence>
<comment type="catalytic activity">
    <reaction evidence="1 11 12">
        <text>Endonucleolytic cleavage to 5'-phosphomonoester.</text>
        <dbReference type="EC" id="3.1.26.4"/>
    </reaction>
</comment>
<dbReference type="GO" id="GO:0043137">
    <property type="term" value="P:DNA replication, removal of RNA primer"/>
    <property type="evidence" value="ECO:0007669"/>
    <property type="project" value="TreeGrafter"/>
</dbReference>
<comment type="function">
    <text evidence="2 12">Endonuclease that specifically degrades the RNA of RNA-DNA hybrids.</text>
</comment>
<evidence type="ECO:0000256" key="10">
    <source>
        <dbReference type="ARBA" id="ARBA00023211"/>
    </source>
</evidence>
<keyword evidence="15" id="KW-1185">Reference proteome</keyword>
<dbReference type="PROSITE" id="PS51975">
    <property type="entry name" value="RNASE_H_2"/>
    <property type="match status" value="1"/>
</dbReference>
<dbReference type="InterPro" id="IPR012337">
    <property type="entry name" value="RNaseH-like_sf"/>
</dbReference>
<dbReference type="InterPro" id="IPR024567">
    <property type="entry name" value="RNase_HII/HIII_dom"/>
</dbReference>
<evidence type="ECO:0000256" key="8">
    <source>
        <dbReference type="ARBA" id="ARBA00022759"/>
    </source>
</evidence>
<protein>
    <recommendedName>
        <fullName evidence="12">Ribonuclease</fullName>
        <ecNumber evidence="12">3.1.26.4</ecNumber>
    </recommendedName>
</protein>
<evidence type="ECO:0000256" key="3">
    <source>
        <dbReference type="ARBA" id="ARBA00004496"/>
    </source>
</evidence>
<dbReference type="EMBL" id="NRJH01000031">
    <property type="protein sequence ID" value="RIY32660.1"/>
    <property type="molecule type" value="Genomic_DNA"/>
</dbReference>
<evidence type="ECO:0000256" key="1">
    <source>
        <dbReference type="ARBA" id="ARBA00000077"/>
    </source>
</evidence>
<comment type="caution">
    <text evidence="14">The sequence shown here is derived from an EMBL/GenBank/DDBJ whole genome shotgun (WGS) entry which is preliminary data.</text>
</comment>
<feature type="binding site" evidence="11">
    <location>
        <position position="27"/>
    </location>
    <ligand>
        <name>a divalent metal cation</name>
        <dbReference type="ChEBI" id="CHEBI:60240"/>
    </ligand>
</feature>
<gene>
    <name evidence="14" type="ORF">CJP74_04025</name>
</gene>
<keyword evidence="9 11" id="KW-0378">Hydrolase</keyword>
<dbReference type="GO" id="GO:0005737">
    <property type="term" value="C:cytoplasm"/>
    <property type="evidence" value="ECO:0007669"/>
    <property type="project" value="UniProtKB-SubCell"/>
</dbReference>
<feature type="binding site" evidence="11">
    <location>
        <position position="28"/>
    </location>
    <ligand>
        <name>a divalent metal cation</name>
        <dbReference type="ChEBI" id="CHEBI:60240"/>
    </ligand>
</feature>
<dbReference type="GO" id="GO:0006298">
    <property type="term" value="P:mismatch repair"/>
    <property type="evidence" value="ECO:0007669"/>
    <property type="project" value="TreeGrafter"/>
</dbReference>
<evidence type="ECO:0000313" key="14">
    <source>
        <dbReference type="EMBL" id="RIY32660.1"/>
    </source>
</evidence>
<accession>A0A3A1Y5V8</accession>
<keyword evidence="5" id="KW-0963">Cytoplasm</keyword>
<keyword evidence="6 11" id="KW-0540">Nuclease</keyword>
<organism evidence="14 15">
    <name type="scientific">Psittacicella melopsittaci</name>
    <dbReference type="NCBI Taxonomy" id="2028576"/>
    <lineage>
        <taxon>Bacteria</taxon>
        <taxon>Pseudomonadati</taxon>
        <taxon>Pseudomonadota</taxon>
        <taxon>Gammaproteobacteria</taxon>
        <taxon>Pasteurellales</taxon>
        <taxon>Psittacicellaceae</taxon>
        <taxon>Psittacicella</taxon>
    </lineage>
</organism>
<evidence type="ECO:0000259" key="13">
    <source>
        <dbReference type="PROSITE" id="PS51975"/>
    </source>
</evidence>
<evidence type="ECO:0000256" key="9">
    <source>
        <dbReference type="ARBA" id="ARBA00022801"/>
    </source>
</evidence>
<dbReference type="PANTHER" id="PTHR10954:SF23">
    <property type="entry name" value="RIBONUCLEASE"/>
    <property type="match status" value="1"/>
</dbReference>
<feature type="binding site" evidence="11">
    <location>
        <position position="193"/>
    </location>
    <ligand>
        <name>a divalent metal cation</name>
        <dbReference type="ChEBI" id="CHEBI:60240"/>
    </ligand>
</feature>
<dbReference type="InterPro" id="IPR036397">
    <property type="entry name" value="RNaseH_sf"/>
</dbReference>
<dbReference type="InterPro" id="IPR022898">
    <property type="entry name" value="RNase_HII"/>
</dbReference>
<dbReference type="GO" id="GO:0046872">
    <property type="term" value="F:metal ion binding"/>
    <property type="evidence" value="ECO:0007669"/>
    <property type="project" value="UniProtKB-KW"/>
</dbReference>
<dbReference type="OrthoDB" id="9803420at2"/>
<evidence type="ECO:0000256" key="4">
    <source>
        <dbReference type="ARBA" id="ARBA00008378"/>
    </source>
</evidence>
<dbReference type="EC" id="3.1.26.4" evidence="12"/>
<comment type="subcellular location">
    <subcellularLocation>
        <location evidence="3">Cytoplasm</location>
    </subcellularLocation>
</comment>
<evidence type="ECO:0000256" key="12">
    <source>
        <dbReference type="RuleBase" id="RU003515"/>
    </source>
</evidence>
<dbReference type="Pfam" id="PF01351">
    <property type="entry name" value="RNase_HII"/>
    <property type="match status" value="2"/>
</dbReference>
<comment type="cofactor">
    <cofactor evidence="11">
        <name>Mn(2+)</name>
        <dbReference type="ChEBI" id="CHEBI:29035"/>
    </cofactor>
    <cofactor evidence="11">
        <name>Mg(2+)</name>
        <dbReference type="ChEBI" id="CHEBI:18420"/>
    </cofactor>
    <text evidence="11">Manganese or magnesium. Binds 1 divalent metal ion per monomer in the absence of substrate. May bind a second metal ion after substrate binding.</text>
</comment>
<dbReference type="Proteomes" id="UP000266258">
    <property type="component" value="Unassembled WGS sequence"/>
</dbReference>
<dbReference type="Gene3D" id="3.30.420.10">
    <property type="entry name" value="Ribonuclease H-like superfamily/Ribonuclease H"/>
    <property type="match status" value="2"/>
</dbReference>
<dbReference type="InterPro" id="IPR001352">
    <property type="entry name" value="RNase_HII/HIII"/>
</dbReference>
<evidence type="ECO:0000256" key="11">
    <source>
        <dbReference type="PROSITE-ProRule" id="PRU01319"/>
    </source>
</evidence>
<feature type="domain" description="RNase H type-2" evidence="13">
    <location>
        <begin position="21"/>
        <end position="288"/>
    </location>
</feature>
<evidence type="ECO:0000256" key="2">
    <source>
        <dbReference type="ARBA" id="ARBA00004065"/>
    </source>
</evidence>
<name>A0A3A1Y5V8_9GAMM</name>
<proteinExistence type="inferred from homology"/>
<dbReference type="GO" id="GO:0032299">
    <property type="term" value="C:ribonuclease H2 complex"/>
    <property type="evidence" value="ECO:0007669"/>
    <property type="project" value="TreeGrafter"/>
</dbReference>
<dbReference type="GO" id="GO:0003723">
    <property type="term" value="F:RNA binding"/>
    <property type="evidence" value="ECO:0007669"/>
    <property type="project" value="UniProtKB-UniRule"/>
</dbReference>